<dbReference type="PATRIC" id="fig|33960.6.peg.1448"/>
<dbReference type="OrthoDB" id="2298615at2"/>
<keyword evidence="3" id="KW-1185">Reference proteome</keyword>
<evidence type="ECO:0000313" key="2">
    <source>
        <dbReference type="EMBL" id="KZL42458.1"/>
    </source>
</evidence>
<feature type="transmembrane region" description="Helical" evidence="1">
    <location>
        <begin position="34"/>
        <end position="54"/>
    </location>
</feature>
<dbReference type="Proteomes" id="UP000076480">
    <property type="component" value="Unassembled WGS sequence"/>
</dbReference>
<evidence type="ECO:0000256" key="1">
    <source>
        <dbReference type="SAM" id="Phobius"/>
    </source>
</evidence>
<reference evidence="2 3" key="1">
    <citation type="submission" date="2015-02" db="EMBL/GenBank/DDBJ databases">
        <title>Draft genome sequence of Lactobacillus collinoides CUPV2371 isolated from a natural cider, the first genome sequence of a strain of this species.</title>
        <authorList>
            <person name="Puertas A.I."/>
            <person name="Spano G."/>
            <person name="Capozzi V."/>
            <person name="Lamontanara A."/>
            <person name="Orru L."/>
            <person name="Duenas M.T."/>
        </authorList>
    </citation>
    <scope>NUCLEOTIDE SEQUENCE [LARGE SCALE GENOMIC DNA]</scope>
    <source>
        <strain evidence="2 3">237</strain>
    </source>
</reference>
<gene>
    <name evidence="2" type="ORF">TY91_04860</name>
</gene>
<evidence type="ECO:0000313" key="3">
    <source>
        <dbReference type="Proteomes" id="UP000076480"/>
    </source>
</evidence>
<dbReference type="AlphaFoldDB" id="A0A166HDQ1"/>
<protein>
    <submittedName>
        <fullName evidence="2">Uncharacterized protein</fullName>
    </submittedName>
</protein>
<comment type="caution">
    <text evidence="2">The sequence shown here is derived from an EMBL/GenBank/DDBJ whole genome shotgun (WGS) entry which is preliminary data.</text>
</comment>
<feature type="transmembrane region" description="Helical" evidence="1">
    <location>
        <begin position="7"/>
        <end position="28"/>
    </location>
</feature>
<keyword evidence="1" id="KW-0812">Transmembrane</keyword>
<organism evidence="2 3">
    <name type="scientific">Secundilactobacillus collinoides</name>
    <name type="common">Lactobacillus collinoides</name>
    <dbReference type="NCBI Taxonomy" id="33960"/>
    <lineage>
        <taxon>Bacteria</taxon>
        <taxon>Bacillati</taxon>
        <taxon>Bacillota</taxon>
        <taxon>Bacilli</taxon>
        <taxon>Lactobacillales</taxon>
        <taxon>Lactobacillaceae</taxon>
        <taxon>Secundilactobacillus</taxon>
    </lineage>
</organism>
<dbReference type="RefSeq" id="WP_056997488.1">
    <property type="nucleotide sequence ID" value="NZ_JYDC01000025.1"/>
</dbReference>
<dbReference type="EMBL" id="JYDC01000025">
    <property type="protein sequence ID" value="KZL42458.1"/>
    <property type="molecule type" value="Genomic_DNA"/>
</dbReference>
<sequence>MTHHTKWRLLSIAMYVIFVVICIIFKLLRPADIGWSWSVFWYIAAAGIAYYFYFKNVAYQEVVYYAKKLQMNRSDLEAIVPNRKNTAEVPDPDHPNIFSPIVQVPLAILNRLSDELIKQAKEQEIPPFK</sequence>
<accession>A0A166HDQ1</accession>
<proteinExistence type="predicted"/>
<name>A0A166HDQ1_SECCO</name>
<keyword evidence="1" id="KW-1133">Transmembrane helix</keyword>
<keyword evidence="1" id="KW-0472">Membrane</keyword>